<dbReference type="EMBL" id="QROI01000007">
    <property type="protein sequence ID" value="RHL17299.1"/>
    <property type="molecule type" value="Genomic_DNA"/>
</dbReference>
<comment type="caution">
    <text evidence="1">The sequence shown here is derived from an EMBL/GenBank/DDBJ whole genome shotgun (WGS) entry which is preliminary data.</text>
</comment>
<evidence type="ECO:0000313" key="1">
    <source>
        <dbReference type="EMBL" id="RHL17299.1"/>
    </source>
</evidence>
<protein>
    <recommendedName>
        <fullName evidence="3">SusC/RagA family TonB-linked outer membrane protein</fullName>
    </recommendedName>
</protein>
<organism evidence="1 2">
    <name type="scientific">Phocaeicola plebeius</name>
    <dbReference type="NCBI Taxonomy" id="310297"/>
    <lineage>
        <taxon>Bacteria</taxon>
        <taxon>Pseudomonadati</taxon>
        <taxon>Bacteroidota</taxon>
        <taxon>Bacteroidia</taxon>
        <taxon>Bacteroidales</taxon>
        <taxon>Bacteroidaceae</taxon>
        <taxon>Phocaeicola</taxon>
    </lineage>
</organism>
<gene>
    <name evidence="1" type="ORF">DW035_06070</name>
</gene>
<dbReference type="RefSeq" id="WP_118441371.1">
    <property type="nucleotide sequence ID" value="NZ_QROD01000007.1"/>
</dbReference>
<accession>A0A415JAA6</accession>
<evidence type="ECO:0000313" key="2">
    <source>
        <dbReference type="Proteomes" id="UP000284916"/>
    </source>
</evidence>
<dbReference type="Proteomes" id="UP000284916">
    <property type="component" value="Unassembled WGS sequence"/>
</dbReference>
<name>A0A415JAA6_9BACT</name>
<sequence length="140" mass="15604">MLINSVQGGKNGYLGANDAVSDLGNNSGDNMIRNNLFAEIDYWTPANPNAEYRIPVKVPSVTPSYWKDRSFIRLQDICLNYTFDKKLLSKIGIQALSLSLSGKNLFTITKWKGWDPETGDGLVFAYPVMKSYAIGLNLTF</sequence>
<dbReference type="AlphaFoldDB" id="A0A415JAA6"/>
<proteinExistence type="predicted"/>
<evidence type="ECO:0008006" key="3">
    <source>
        <dbReference type="Google" id="ProtNLM"/>
    </source>
</evidence>
<reference evidence="1 2" key="1">
    <citation type="submission" date="2018-08" db="EMBL/GenBank/DDBJ databases">
        <title>A genome reference for cultivated species of the human gut microbiota.</title>
        <authorList>
            <person name="Zou Y."/>
            <person name="Xue W."/>
            <person name="Luo G."/>
        </authorList>
    </citation>
    <scope>NUCLEOTIDE SEQUENCE [LARGE SCALE GENOMIC DNA]</scope>
    <source>
        <strain evidence="1 2">AF39-11</strain>
    </source>
</reference>